<dbReference type="PANTHER" id="PTHR30024">
    <property type="entry name" value="ALIPHATIC SULFONATES-BINDING PROTEIN-RELATED"/>
    <property type="match status" value="1"/>
</dbReference>
<organism evidence="2 3">
    <name type="scientific">Pseudomonas qingdaonensis</name>
    <dbReference type="NCBI Taxonomy" id="2056231"/>
    <lineage>
        <taxon>Bacteria</taxon>
        <taxon>Pseudomonadati</taxon>
        <taxon>Pseudomonadota</taxon>
        <taxon>Gammaproteobacteria</taxon>
        <taxon>Pseudomonadales</taxon>
        <taxon>Pseudomonadaceae</taxon>
        <taxon>Pseudomonas</taxon>
    </lineage>
</organism>
<gene>
    <name evidence="2" type="ORF">KH389_00655</name>
</gene>
<dbReference type="GeneID" id="87478721"/>
<protein>
    <submittedName>
        <fullName evidence="2">ABC transporter substrate-binding protein</fullName>
    </submittedName>
</protein>
<evidence type="ECO:0000256" key="1">
    <source>
        <dbReference type="SAM" id="SignalP"/>
    </source>
</evidence>
<name>A0ABX8DUU0_9PSED</name>
<evidence type="ECO:0000313" key="3">
    <source>
        <dbReference type="Proteomes" id="UP000678154"/>
    </source>
</evidence>
<dbReference type="EMBL" id="CP074676">
    <property type="protein sequence ID" value="QVL19125.1"/>
    <property type="molecule type" value="Genomic_DNA"/>
</dbReference>
<reference evidence="2 3" key="1">
    <citation type="journal article" date="2016" name="J. Hazard. Mater.">
        <title>A newly isolated Pseudomonas putida S-1 strain for batch-mode-propanethiol degradation and continuous treatment of propanethiol-containing waste gas.</title>
        <authorList>
            <person name="Chen D.Z."/>
            <person name="Sun Y.M."/>
            <person name="Han L.M."/>
            <person name="Chen J."/>
            <person name="Ye J.X."/>
            <person name="Chen J.M."/>
        </authorList>
    </citation>
    <scope>NUCLEOTIDE SEQUENCE [LARGE SCALE GENOMIC DNA]</scope>
    <source>
        <strain evidence="2 3">S-1</strain>
    </source>
</reference>
<dbReference type="Proteomes" id="UP000678154">
    <property type="component" value="Chromosome"/>
</dbReference>
<accession>A0ABX8DUU0</accession>
<keyword evidence="1" id="KW-0732">Signal</keyword>
<dbReference type="PANTHER" id="PTHR30024:SF2">
    <property type="entry name" value="ABC TRANSPORTER SUBSTRATE-BINDING PROTEIN"/>
    <property type="match status" value="1"/>
</dbReference>
<dbReference type="RefSeq" id="WP_078481728.1">
    <property type="nucleotide sequence ID" value="NZ_CP074676.1"/>
</dbReference>
<feature type="chain" id="PRO_5045619953" evidence="1">
    <location>
        <begin position="32"/>
        <end position="339"/>
    </location>
</feature>
<dbReference type="Gene3D" id="3.40.190.10">
    <property type="entry name" value="Periplasmic binding protein-like II"/>
    <property type="match status" value="2"/>
</dbReference>
<dbReference type="SUPFAM" id="SSF53850">
    <property type="entry name" value="Periplasmic binding protein-like II"/>
    <property type="match status" value="1"/>
</dbReference>
<feature type="signal peptide" evidence="1">
    <location>
        <begin position="1"/>
        <end position="31"/>
    </location>
</feature>
<sequence length="339" mass="36940">MRNSISRLAASIGLGVSLLAGSLVAPATAQAEGEIRIAEQFGIVYLLLNVVRDQHLIEKHGKAQGIDIKVDWTQLSGGAAINDALLSGSVDIAGAGVGPLLTIWDRTYGRQNVKAVASLGNFPYYLVSSNPNVKTIADFTEKDRIALPAVGVSVQSRFLQYAAAQQWGDKDYARLDKYTLAVPHPDATAALLAGGTELNAHFSNPPFQDQALANKNVHVVLDTYDLLGPNSPTVLFATEKFRNDNPKTYQAFVDALAEAADFAQHDKGAAADTYIRVTKAKIDREALLKIIDNPQYEFSVTPKNTYKLADFMYRIGAIKHKPESWKDYFFQDAKPLQGS</sequence>
<dbReference type="Pfam" id="PF13379">
    <property type="entry name" value="NMT1_2"/>
    <property type="match status" value="1"/>
</dbReference>
<keyword evidence="3" id="KW-1185">Reference proteome</keyword>
<evidence type="ECO:0000313" key="2">
    <source>
        <dbReference type="EMBL" id="QVL19125.1"/>
    </source>
</evidence>
<proteinExistence type="predicted"/>